<protein>
    <submittedName>
        <fullName evidence="3">Leucine-rich repeat-containing protein</fullName>
    </submittedName>
</protein>
<evidence type="ECO:0000313" key="4">
    <source>
        <dbReference type="Proteomes" id="UP000311919"/>
    </source>
</evidence>
<dbReference type="SUPFAM" id="SSF52058">
    <property type="entry name" value="L domain-like"/>
    <property type="match status" value="1"/>
</dbReference>
<evidence type="ECO:0000256" key="2">
    <source>
        <dbReference type="ARBA" id="ARBA00022737"/>
    </source>
</evidence>
<dbReference type="SMART" id="SM00369">
    <property type="entry name" value="LRR_TYP"/>
    <property type="match status" value="3"/>
</dbReference>
<evidence type="ECO:0000256" key="1">
    <source>
        <dbReference type="ARBA" id="ARBA00022614"/>
    </source>
</evidence>
<reference evidence="3 4" key="1">
    <citation type="submission" date="2019-03" db="EMBL/GenBank/DDBJ databases">
        <title>An improved genome assembly of the fluke Schistosoma japonicum.</title>
        <authorList>
            <person name="Hu W."/>
            <person name="Luo F."/>
            <person name="Yin M."/>
            <person name="Mo X."/>
            <person name="Sun C."/>
            <person name="Wu Q."/>
            <person name="Zhu B."/>
            <person name="Xiang M."/>
            <person name="Wang J."/>
            <person name="Wang Y."/>
            <person name="Zhang T."/>
            <person name="Xu B."/>
            <person name="Zheng H."/>
            <person name="Feng Z."/>
        </authorList>
    </citation>
    <scope>NUCLEOTIDE SEQUENCE [LARGE SCALE GENOMIC DNA]</scope>
    <source>
        <strain evidence="3">HuSjv2</strain>
        <tissue evidence="3">Worms</tissue>
    </source>
</reference>
<evidence type="ECO:0000313" key="3">
    <source>
        <dbReference type="EMBL" id="TNN07222.1"/>
    </source>
</evidence>
<name>A0A4Z2CSQ0_SCHJA</name>
<proteinExistence type="predicted"/>
<dbReference type="InterPro" id="IPR001611">
    <property type="entry name" value="Leu-rich_rpt"/>
</dbReference>
<comment type="caution">
    <text evidence="3">The sequence shown here is derived from an EMBL/GenBank/DDBJ whole genome shotgun (WGS) entry which is preliminary data.</text>
</comment>
<dbReference type="Pfam" id="PF13855">
    <property type="entry name" value="LRR_8"/>
    <property type="match status" value="1"/>
</dbReference>
<dbReference type="Proteomes" id="UP000311919">
    <property type="component" value="Unassembled WGS sequence"/>
</dbReference>
<dbReference type="InterPro" id="IPR050216">
    <property type="entry name" value="LRR_domain-containing"/>
</dbReference>
<dbReference type="PANTHER" id="PTHR48051:SF54">
    <property type="entry name" value="LEUCINE-RICH REPEAT-CONTAINING PROTEIN"/>
    <property type="match status" value="1"/>
</dbReference>
<organism evidence="3 4">
    <name type="scientific">Schistosoma japonicum</name>
    <name type="common">Blood fluke</name>
    <dbReference type="NCBI Taxonomy" id="6182"/>
    <lineage>
        <taxon>Eukaryota</taxon>
        <taxon>Metazoa</taxon>
        <taxon>Spiralia</taxon>
        <taxon>Lophotrochozoa</taxon>
        <taxon>Platyhelminthes</taxon>
        <taxon>Trematoda</taxon>
        <taxon>Digenea</taxon>
        <taxon>Strigeidida</taxon>
        <taxon>Schistosomatoidea</taxon>
        <taxon>Schistosomatidae</taxon>
        <taxon>Schistosoma</taxon>
    </lineage>
</organism>
<keyword evidence="4" id="KW-1185">Reference proteome</keyword>
<dbReference type="EMBL" id="SKCS01000436">
    <property type="protein sequence ID" value="TNN07222.1"/>
    <property type="molecule type" value="Genomic_DNA"/>
</dbReference>
<dbReference type="Gene3D" id="3.80.10.10">
    <property type="entry name" value="Ribonuclease Inhibitor"/>
    <property type="match status" value="1"/>
</dbReference>
<dbReference type="STRING" id="6182.A0A4Z2CSQ0"/>
<dbReference type="InterPro" id="IPR003591">
    <property type="entry name" value="Leu-rich_rpt_typical-subtyp"/>
</dbReference>
<gene>
    <name evidence="3" type="ORF">EWB00_007885</name>
</gene>
<dbReference type="OrthoDB" id="660555at2759"/>
<sequence length="192" mass="22610">MLPESMCSMLNKLEYFNLGYNQLLMLPLNFGLLQNMKTLILHKNFLTRLPETFGQLNSLKYLDLAGNNLQLLPCNFKQLKLTEFYTEANPFTRYDLFPVIYEENILTLKNLWLENIIGTKLWQSAGYCALCRQPFVTWWVEGVQFVERKQLIKRKKLEMNKKFSEILYPIRTLFCSYQCLKSSENCYALGVG</sequence>
<keyword evidence="2" id="KW-0677">Repeat</keyword>
<dbReference type="GO" id="GO:0005737">
    <property type="term" value="C:cytoplasm"/>
    <property type="evidence" value="ECO:0007669"/>
    <property type="project" value="TreeGrafter"/>
</dbReference>
<dbReference type="PANTHER" id="PTHR48051">
    <property type="match status" value="1"/>
</dbReference>
<dbReference type="AlphaFoldDB" id="A0A4Z2CSQ0"/>
<accession>A0A4Z2CSQ0</accession>
<keyword evidence="1" id="KW-0433">Leucine-rich repeat</keyword>
<dbReference type="InterPro" id="IPR032675">
    <property type="entry name" value="LRR_dom_sf"/>
</dbReference>